<organism evidence="4 5">
    <name type="scientific">Candidatus Acidulodesulfobacterium ferriphilum</name>
    <dbReference type="NCBI Taxonomy" id="2597223"/>
    <lineage>
        <taxon>Bacteria</taxon>
        <taxon>Deltaproteobacteria</taxon>
        <taxon>Candidatus Acidulodesulfobacterales</taxon>
        <taxon>Candidatus Acidulodesulfobacterium</taxon>
    </lineage>
</organism>
<dbReference type="Pfam" id="PF00753">
    <property type="entry name" value="Lactamase_B"/>
    <property type="match status" value="1"/>
</dbReference>
<feature type="domain" description="Beta-Casp" evidence="3">
    <location>
        <begin position="250"/>
        <end position="374"/>
    </location>
</feature>
<dbReference type="Gene3D" id="3.40.50.10890">
    <property type="match status" value="1"/>
</dbReference>
<dbReference type="SMART" id="SM01027">
    <property type="entry name" value="Beta-Casp"/>
    <property type="match status" value="1"/>
</dbReference>
<dbReference type="InterPro" id="IPR050698">
    <property type="entry name" value="MBL"/>
</dbReference>
<dbReference type="Proteomes" id="UP000320813">
    <property type="component" value="Unassembled WGS sequence"/>
</dbReference>
<evidence type="ECO:0000313" key="4">
    <source>
        <dbReference type="EMBL" id="RZD14685.1"/>
    </source>
</evidence>
<reference evidence="4 5" key="1">
    <citation type="submission" date="2019-01" db="EMBL/GenBank/DDBJ databases">
        <title>Insights into ecological role of a new deltaproteobacterial order Candidatus Sinidesulfobacterales (Sva0485) by metagenomics and metatranscriptomics.</title>
        <authorList>
            <person name="Tan S."/>
            <person name="Liu J."/>
            <person name="Fang Y."/>
            <person name="Hedlund B.P."/>
            <person name="Lian Z.H."/>
            <person name="Huang L.Y."/>
            <person name="Li J.T."/>
            <person name="Huang L.N."/>
            <person name="Li W.J."/>
            <person name="Jiang H.C."/>
            <person name="Dong H.L."/>
            <person name="Shu W.S."/>
        </authorList>
    </citation>
    <scope>NUCLEOTIDE SEQUENCE [LARGE SCALE GENOMIC DNA]</scope>
    <source>
        <strain evidence="4">AP3</strain>
    </source>
</reference>
<dbReference type="EMBL" id="SGBD01000002">
    <property type="protein sequence ID" value="RZD14685.1"/>
    <property type="molecule type" value="Genomic_DNA"/>
</dbReference>
<protein>
    <submittedName>
        <fullName evidence="4">MBL fold metallo-hydrolase</fullName>
    </submittedName>
</protein>
<dbReference type="Gene3D" id="3.60.15.10">
    <property type="entry name" value="Ribonuclease Z/Hydroxyacylglutathione hydrolase-like"/>
    <property type="match status" value="1"/>
</dbReference>
<evidence type="ECO:0000259" key="3">
    <source>
        <dbReference type="SMART" id="SM01027"/>
    </source>
</evidence>
<evidence type="ECO:0000256" key="1">
    <source>
        <dbReference type="ARBA" id="ARBA00022801"/>
    </source>
</evidence>
<dbReference type="InterPro" id="IPR001279">
    <property type="entry name" value="Metallo-B-lactamas"/>
</dbReference>
<evidence type="ECO:0000259" key="2">
    <source>
        <dbReference type="SMART" id="SM00849"/>
    </source>
</evidence>
<dbReference type="CDD" id="cd16295">
    <property type="entry name" value="TTHA0252-CPSF-like_MBL-fold"/>
    <property type="match status" value="1"/>
</dbReference>
<dbReference type="InterPro" id="IPR036866">
    <property type="entry name" value="RibonucZ/Hydroxyglut_hydro"/>
</dbReference>
<dbReference type="PANTHER" id="PTHR11203:SF37">
    <property type="entry name" value="INTEGRATOR COMPLEX SUBUNIT 11"/>
    <property type="match status" value="1"/>
</dbReference>
<sequence length="458" mass="52355">MIIKSFGAAKNVTGSCHLLTGDKDGINIMVDCGLFQERDFEDKNYELDFDPKKIDYLILTHAHIDHCGRIPFLVKNGFKGQILCTKPTYQLSKILLLDTGKIIFENYKYELKKSLRKNEKKPELLYDESDVLNSFDFFNPVLEYDKPYDLKNGFVVEIRDAGHILGSSFVKIKKGDKSVIFSGDLGNKEKPIVKNFEYPDEANIVYTETTYGDRNHRSFQESKEEFLAAITDTLKNNGNVLIPSYATERAQDILYMLREFYEQGLLPSCKVFLDSPLALSVTDIFVQNFSYFKEDKIPLFKKGDPFDFPYLNIVRDIEESKQINNVSGRAIIIAGSGMLHGGRILHHLKHNIWKKENAVIFVGYQAKGTLGRLIVEKEKEVNILGESFKVNAQIHTINGFSSHADQNELIEWITAVKTKPQKVCLVHGDENVMKIYKDKLKQNGFNAYIPDYGEEINI</sequence>
<dbReference type="Pfam" id="PF07521">
    <property type="entry name" value="RMMBL"/>
    <property type="match status" value="1"/>
</dbReference>
<name>A0A519BBM8_9DELT</name>
<dbReference type="InterPro" id="IPR011108">
    <property type="entry name" value="RMMBL"/>
</dbReference>
<dbReference type="GO" id="GO:0004521">
    <property type="term" value="F:RNA endonuclease activity"/>
    <property type="evidence" value="ECO:0007669"/>
    <property type="project" value="TreeGrafter"/>
</dbReference>
<feature type="domain" description="Metallo-beta-lactamase" evidence="2">
    <location>
        <begin position="13"/>
        <end position="230"/>
    </location>
</feature>
<dbReference type="Pfam" id="PF10996">
    <property type="entry name" value="Beta-Casp"/>
    <property type="match status" value="1"/>
</dbReference>
<gene>
    <name evidence="4" type="ORF">EVJ47_05850</name>
</gene>
<dbReference type="AlphaFoldDB" id="A0A519BBM8"/>
<comment type="caution">
    <text evidence="4">The sequence shown here is derived from an EMBL/GenBank/DDBJ whole genome shotgun (WGS) entry which is preliminary data.</text>
</comment>
<evidence type="ECO:0000313" key="5">
    <source>
        <dbReference type="Proteomes" id="UP000320813"/>
    </source>
</evidence>
<dbReference type="SMART" id="SM00849">
    <property type="entry name" value="Lactamase_B"/>
    <property type="match status" value="1"/>
</dbReference>
<dbReference type="PANTHER" id="PTHR11203">
    <property type="entry name" value="CLEAVAGE AND POLYADENYLATION SPECIFICITY FACTOR FAMILY MEMBER"/>
    <property type="match status" value="1"/>
</dbReference>
<keyword evidence="1 4" id="KW-0378">Hydrolase</keyword>
<dbReference type="GO" id="GO:0016787">
    <property type="term" value="F:hydrolase activity"/>
    <property type="evidence" value="ECO:0007669"/>
    <property type="project" value="UniProtKB-KW"/>
</dbReference>
<dbReference type="SUPFAM" id="SSF56281">
    <property type="entry name" value="Metallo-hydrolase/oxidoreductase"/>
    <property type="match status" value="1"/>
</dbReference>
<dbReference type="InterPro" id="IPR022712">
    <property type="entry name" value="Beta_Casp"/>
</dbReference>
<accession>A0A519BBM8</accession>
<proteinExistence type="predicted"/>